<proteinExistence type="predicted"/>
<organism evidence="1">
    <name type="scientific">Anguilla anguilla</name>
    <name type="common">European freshwater eel</name>
    <name type="synonym">Muraena anguilla</name>
    <dbReference type="NCBI Taxonomy" id="7936"/>
    <lineage>
        <taxon>Eukaryota</taxon>
        <taxon>Metazoa</taxon>
        <taxon>Chordata</taxon>
        <taxon>Craniata</taxon>
        <taxon>Vertebrata</taxon>
        <taxon>Euteleostomi</taxon>
        <taxon>Actinopterygii</taxon>
        <taxon>Neopterygii</taxon>
        <taxon>Teleostei</taxon>
        <taxon>Anguilliformes</taxon>
        <taxon>Anguillidae</taxon>
        <taxon>Anguilla</taxon>
    </lineage>
</organism>
<evidence type="ECO:0000313" key="1">
    <source>
        <dbReference type="EMBL" id="JAH94720.1"/>
    </source>
</evidence>
<name>A0A0E9WYK9_ANGAN</name>
<reference evidence="1" key="1">
    <citation type="submission" date="2014-11" db="EMBL/GenBank/DDBJ databases">
        <authorList>
            <person name="Amaro Gonzalez C."/>
        </authorList>
    </citation>
    <scope>NUCLEOTIDE SEQUENCE</scope>
</reference>
<sequence length="54" mass="6236">MMWLKKPGFEGSIRFSTLLAFDQQPGFNDYNVKFQQSKSRVALKAFNHAAGWIQ</sequence>
<reference evidence="1" key="2">
    <citation type="journal article" date="2015" name="Fish Shellfish Immunol.">
        <title>Early steps in the European eel (Anguilla anguilla)-Vibrio vulnificus interaction in the gills: Role of the RtxA13 toxin.</title>
        <authorList>
            <person name="Callol A."/>
            <person name="Pajuelo D."/>
            <person name="Ebbesson L."/>
            <person name="Teles M."/>
            <person name="MacKenzie S."/>
            <person name="Amaro C."/>
        </authorList>
    </citation>
    <scope>NUCLEOTIDE SEQUENCE</scope>
</reference>
<dbReference type="EMBL" id="GBXM01013857">
    <property type="protein sequence ID" value="JAH94720.1"/>
    <property type="molecule type" value="Transcribed_RNA"/>
</dbReference>
<accession>A0A0E9WYK9</accession>
<protein>
    <submittedName>
        <fullName evidence="1">Uncharacterized protein</fullName>
    </submittedName>
</protein>
<dbReference type="AlphaFoldDB" id="A0A0E9WYK9"/>